<dbReference type="EMBL" id="UGSG01000001">
    <property type="protein sequence ID" value="SUA78562.1"/>
    <property type="molecule type" value="Genomic_DNA"/>
</dbReference>
<dbReference type="STRING" id="93220.A6P55_10710"/>
<keyword evidence="1" id="KW-1133">Transmembrane helix</keyword>
<evidence type="ECO:0000313" key="2">
    <source>
        <dbReference type="EMBL" id="SUA78562.1"/>
    </source>
</evidence>
<evidence type="ECO:0000313" key="3">
    <source>
        <dbReference type="Proteomes" id="UP000254573"/>
    </source>
</evidence>
<dbReference type="OrthoDB" id="8944941at2"/>
<name>A0A378YN07_9BURK</name>
<dbReference type="RefSeq" id="WP_038619260.1">
    <property type="nucleotide sequence ID" value="NZ_CP009553.3"/>
</dbReference>
<evidence type="ECO:0000256" key="1">
    <source>
        <dbReference type="SAM" id="Phobius"/>
    </source>
</evidence>
<dbReference type="AlphaFoldDB" id="A0A378YN07"/>
<keyword evidence="1" id="KW-0472">Membrane</keyword>
<dbReference type="KEGG" id="ppnm:LV28_13725"/>
<keyword evidence="1" id="KW-0812">Transmembrane</keyword>
<dbReference type="Proteomes" id="UP000254573">
    <property type="component" value="Unassembled WGS sequence"/>
</dbReference>
<organism evidence="2 3">
    <name type="scientific">Pandoraea pnomenusa</name>
    <dbReference type="NCBI Taxonomy" id="93220"/>
    <lineage>
        <taxon>Bacteria</taxon>
        <taxon>Pseudomonadati</taxon>
        <taxon>Pseudomonadota</taxon>
        <taxon>Betaproteobacteria</taxon>
        <taxon>Burkholderiales</taxon>
        <taxon>Burkholderiaceae</taxon>
        <taxon>Pandoraea</taxon>
    </lineage>
</organism>
<reference evidence="2 3" key="1">
    <citation type="submission" date="2018-06" db="EMBL/GenBank/DDBJ databases">
        <authorList>
            <consortium name="Pathogen Informatics"/>
            <person name="Doyle S."/>
        </authorList>
    </citation>
    <scope>NUCLEOTIDE SEQUENCE [LARGE SCALE GENOMIC DNA]</scope>
    <source>
        <strain evidence="2 3">NCTC13160</strain>
    </source>
</reference>
<proteinExistence type="predicted"/>
<gene>
    <name evidence="2" type="ORF">NCTC13160_02704</name>
</gene>
<protein>
    <submittedName>
        <fullName evidence="2">Uncharacterized protein</fullName>
    </submittedName>
</protein>
<accession>A0A378YN07</accession>
<feature type="transmembrane region" description="Helical" evidence="1">
    <location>
        <begin position="7"/>
        <end position="29"/>
    </location>
</feature>
<sequence>MRKQQSGIFLISAAIAVAVLGVMISFWGVHQARQMRTEKAERMGEALKLMGDKVQSFVVEHHNAIVALLGPSAKPFTVRGVTFERRQDWLGRPSIDNLTASRLLTATNATGMGTRPPGSRGEYGIHVYLECDKTTNVCNIETLTYIDTPIYKTYGTAPDWDAAAVAVRKIGALGGIQHDGGQVFRFLDSSGQTGTVASPLGKPGLIAVRGGYSTSAMDVYVRRDGSTMRGPLDFEERDAQGGRVKRHDIVGVGKLDAERLSGASLTASAATVSGPLVANSATLQGQLDMGGNGANHSIVGAQDISGTGTLRMGAMELTGPAGAQSLVVGGPANVGARLSVAGDTVLEGKLSAKNGAKLDGKLEMSGNDIVKADKVEADLFRSAKGVVELNGAKQQGEECHVWGLTRDADGRLLSCQRSRPGSNTWHWKLASTPGSVTDVPTYIVKEIEKLVRVDDHWKVTRYSLTPSRAGLRLGSALYFYVASQSDATLLACAVTNVGRGGASIRPGASQGEYIVTQSPRGTEQLVCLSKGAGTPYVRENAWFWRGWPTIDVHGSVVKSGFWSVRDFVSKLPSIHRDVRKPDKILKDTDTGFARELKQLFDTFGTWASAGDLNAPIAQGGMGFYRYTTRHLGGTSAVLVKNPNGPVSCKIRSDFAGAFLDHSSDTIRVGTRAAHTAGPGRTLAVDVQCAFSRASDLHNSSFTPCSPGTCPLP</sequence>